<dbReference type="AlphaFoldDB" id="A0A2G9TS65"/>
<organism evidence="3 4">
    <name type="scientific">Teladorsagia circumcincta</name>
    <name type="common">Brown stomach worm</name>
    <name type="synonym">Ostertagia circumcincta</name>
    <dbReference type="NCBI Taxonomy" id="45464"/>
    <lineage>
        <taxon>Eukaryota</taxon>
        <taxon>Metazoa</taxon>
        <taxon>Ecdysozoa</taxon>
        <taxon>Nematoda</taxon>
        <taxon>Chromadorea</taxon>
        <taxon>Rhabditida</taxon>
        <taxon>Rhabditina</taxon>
        <taxon>Rhabditomorpha</taxon>
        <taxon>Strongyloidea</taxon>
        <taxon>Trichostrongylidae</taxon>
        <taxon>Teladorsagia</taxon>
    </lineage>
</organism>
<dbReference type="PANTHER" id="PTHR28670">
    <property type="entry name" value="UV-STIMULATED SCAFFOLD PROTEIN A"/>
    <property type="match status" value="1"/>
</dbReference>
<dbReference type="OrthoDB" id="5594015at2759"/>
<feature type="domain" description="UV-stimulated scaffold protein A C-terminal" evidence="2">
    <location>
        <begin position="133"/>
        <end position="172"/>
    </location>
</feature>
<dbReference type="GO" id="GO:0005694">
    <property type="term" value="C:chromosome"/>
    <property type="evidence" value="ECO:0007669"/>
    <property type="project" value="TreeGrafter"/>
</dbReference>
<evidence type="ECO:0000259" key="2">
    <source>
        <dbReference type="Pfam" id="PF09740"/>
    </source>
</evidence>
<feature type="compositionally biased region" description="Polar residues" evidence="1">
    <location>
        <begin position="109"/>
        <end position="121"/>
    </location>
</feature>
<dbReference type="Pfam" id="PF09740">
    <property type="entry name" value="DUF2043"/>
    <property type="match status" value="1"/>
</dbReference>
<evidence type="ECO:0000256" key="1">
    <source>
        <dbReference type="SAM" id="MobiDB-lite"/>
    </source>
</evidence>
<evidence type="ECO:0000313" key="3">
    <source>
        <dbReference type="EMBL" id="PIO60841.1"/>
    </source>
</evidence>
<gene>
    <name evidence="3" type="ORF">TELCIR_17653</name>
</gene>
<keyword evidence="4" id="KW-1185">Reference proteome</keyword>
<feature type="region of interest" description="Disordered" evidence="1">
    <location>
        <begin position="105"/>
        <end position="128"/>
    </location>
</feature>
<dbReference type="InterPro" id="IPR018610">
    <property type="entry name" value="UVSSA"/>
</dbReference>
<dbReference type="Proteomes" id="UP000230423">
    <property type="component" value="Unassembled WGS sequence"/>
</dbReference>
<dbReference type="GO" id="GO:0000993">
    <property type="term" value="F:RNA polymerase II complex binding"/>
    <property type="evidence" value="ECO:0007669"/>
    <property type="project" value="TreeGrafter"/>
</dbReference>
<dbReference type="PANTHER" id="PTHR28670:SF1">
    <property type="entry name" value="UV-STIMULATED SCAFFOLD PROTEIN A"/>
    <property type="match status" value="1"/>
</dbReference>
<proteinExistence type="predicted"/>
<feature type="region of interest" description="Disordered" evidence="1">
    <location>
        <begin position="170"/>
        <end position="195"/>
    </location>
</feature>
<reference evidence="3 4" key="1">
    <citation type="submission" date="2015-09" db="EMBL/GenBank/DDBJ databases">
        <title>Draft genome of the parasitic nematode Teladorsagia circumcincta isolate WARC Sus (inbred).</title>
        <authorList>
            <person name="Mitreva M."/>
        </authorList>
    </citation>
    <scope>NUCLEOTIDE SEQUENCE [LARGE SCALE GENOMIC DNA]</scope>
    <source>
        <strain evidence="3 4">S</strain>
    </source>
</reference>
<name>A0A2G9TS65_TELCI</name>
<evidence type="ECO:0000313" key="4">
    <source>
        <dbReference type="Proteomes" id="UP000230423"/>
    </source>
</evidence>
<dbReference type="GO" id="GO:0009411">
    <property type="term" value="P:response to UV"/>
    <property type="evidence" value="ECO:0007669"/>
    <property type="project" value="InterPro"/>
</dbReference>
<dbReference type="InterPro" id="IPR049431">
    <property type="entry name" value="UVSSA_C"/>
</dbReference>
<dbReference type="EMBL" id="KZ354680">
    <property type="protein sequence ID" value="PIO60841.1"/>
    <property type="molecule type" value="Genomic_DNA"/>
</dbReference>
<sequence>RSDSERRQALLSLFDYFFNRSHKFRLRTVEKLQAVDFDSASAELLAERLRKEAEDRRSAELSQKVVAHVRRKLDEVKDDIERCIASADTALSILVPVFCTDFDEDTTKNSDSTSDPSTAQELQEKQDEVKPAIPVVSYGLDLKYWGEQRSEAPIPRNNADCHRFWRAPEDDDRDLEAGSGKSFVSKPKKKKVQESTVRERLEMDVRALQKAKETELTDVVTISFHTHDYRPHLSFPARRENDCFK</sequence>
<dbReference type="GO" id="GO:0006283">
    <property type="term" value="P:transcription-coupled nucleotide-excision repair"/>
    <property type="evidence" value="ECO:0007669"/>
    <property type="project" value="TreeGrafter"/>
</dbReference>
<accession>A0A2G9TS65</accession>
<protein>
    <recommendedName>
        <fullName evidence="2">UV-stimulated scaffold protein A C-terminal domain-containing protein</fullName>
    </recommendedName>
</protein>
<feature type="non-terminal residue" evidence="3">
    <location>
        <position position="1"/>
    </location>
</feature>